<name>A0A0U5FG31_XANCI</name>
<evidence type="ECO:0000313" key="1">
    <source>
        <dbReference type="EMBL" id="CEG16069.1"/>
    </source>
</evidence>
<keyword evidence="2" id="KW-1185">Reference proteome</keyword>
<gene>
    <name evidence="1" type="ORF">XAC3562_250003</name>
</gene>
<dbReference type="AlphaFoldDB" id="A0A0U5FG31"/>
<organism evidence="1 2">
    <name type="scientific">Xanthomonas citri pv. citri</name>
    <dbReference type="NCBI Taxonomy" id="611301"/>
    <lineage>
        <taxon>Bacteria</taxon>
        <taxon>Pseudomonadati</taxon>
        <taxon>Pseudomonadota</taxon>
        <taxon>Gammaproteobacteria</taxon>
        <taxon>Lysobacterales</taxon>
        <taxon>Lysobacteraceae</taxon>
        <taxon>Xanthomonas</taxon>
    </lineage>
</organism>
<protein>
    <submittedName>
        <fullName evidence="1">Uncharacterized protein</fullName>
    </submittedName>
</protein>
<proteinExistence type="predicted"/>
<dbReference type="EMBL" id="CCXZ01000117">
    <property type="protein sequence ID" value="CEG16069.1"/>
    <property type="molecule type" value="Genomic_DNA"/>
</dbReference>
<dbReference type="Proteomes" id="UP000052230">
    <property type="component" value="Unassembled WGS sequence"/>
</dbReference>
<sequence length="129" mass="14592">MSADLSVISKPTHVTEATLDCIACLSYFGKGRPIQHLPAALDRIVHQRMKQMHQQSAMRVVKRTCCKPNLQPLSQCVRHRYTPSGSSLQTRMHRGTKEWWYGGSERACQGHADQRVLLLGIFDALAFFP</sequence>
<evidence type="ECO:0000313" key="2">
    <source>
        <dbReference type="Proteomes" id="UP000052230"/>
    </source>
</evidence>
<accession>A0A0U5FG31</accession>
<reference evidence="1 2" key="1">
    <citation type="submission" date="2014-09" db="EMBL/GenBank/DDBJ databases">
        <authorList>
            <person name="Regsiter A."/>
        </authorList>
    </citation>
    <scope>NUCLEOTIDE SEQUENCE [LARGE SCALE GENOMIC DNA]</scope>
</reference>
<comment type="caution">
    <text evidence="1">The sequence shown here is derived from an EMBL/GenBank/DDBJ whole genome shotgun (WGS) entry which is preliminary data.</text>
</comment>